<dbReference type="Pfam" id="PF13432">
    <property type="entry name" value="TPR_16"/>
    <property type="match status" value="1"/>
</dbReference>
<organism evidence="4 5">
    <name type="scientific">Salipaludibacillus neizhouensis</name>
    <dbReference type="NCBI Taxonomy" id="885475"/>
    <lineage>
        <taxon>Bacteria</taxon>
        <taxon>Bacillati</taxon>
        <taxon>Bacillota</taxon>
        <taxon>Bacilli</taxon>
        <taxon>Bacillales</taxon>
        <taxon>Bacillaceae</taxon>
    </lineage>
</organism>
<gene>
    <name evidence="4" type="ORF">CR203_09505</name>
</gene>
<keyword evidence="1" id="KW-0677">Repeat</keyword>
<dbReference type="InterPro" id="IPR051012">
    <property type="entry name" value="CellSynth/LPSAsmb/PSIAsmb"/>
</dbReference>
<name>A0A3A9KSD5_9BACI</name>
<dbReference type="PANTHER" id="PTHR45586">
    <property type="entry name" value="TPR REPEAT-CONTAINING PROTEIN PA4667"/>
    <property type="match status" value="1"/>
</dbReference>
<keyword evidence="5" id="KW-1185">Reference proteome</keyword>
<evidence type="ECO:0000256" key="3">
    <source>
        <dbReference type="PROSITE-ProRule" id="PRU00339"/>
    </source>
</evidence>
<dbReference type="Pfam" id="PF13181">
    <property type="entry name" value="TPR_8"/>
    <property type="match status" value="1"/>
</dbReference>
<dbReference type="SMART" id="SM00028">
    <property type="entry name" value="TPR"/>
    <property type="match status" value="8"/>
</dbReference>
<reference evidence="4 5" key="1">
    <citation type="submission" date="2017-10" db="EMBL/GenBank/DDBJ databases">
        <title>Bacillus sp. nov., a halophilic bacterium isolated from a Keqin Lake.</title>
        <authorList>
            <person name="Wang H."/>
        </authorList>
    </citation>
    <scope>NUCLEOTIDE SEQUENCE [LARGE SCALE GENOMIC DNA]</scope>
    <source>
        <strain evidence="4 5">KCTC 13187</strain>
    </source>
</reference>
<feature type="repeat" description="TPR" evidence="3">
    <location>
        <begin position="137"/>
        <end position="170"/>
    </location>
</feature>
<sequence length="423" mass="48836">MYEKLANAIKLIEEGQHEDGLTQIDTLVNEPETDDETKRTIAELYFELGLVDRSIVIVEELMFQYPEHGELFAFAAECYSELGKEDEAIDMLTEIKQDDDSYIQAQLLLADLYESQGLEEVAEQKLIEALKNEPNDSVLQFGLGEFYLNRGDYNHAISYYRKAIHQGDLPDELPIQPQLRLAEAYSATGEFEDALLYYKEGLDEEETTDGLFGYGFTALQLEDYETSVKAFNRLLEMDPDYTTVYSYLAKAFIALNQREEAMTVLQDGIKKDEFNEDLYLELARLHLKSGENKEGRQYLEKVIALNPSNVTAVKELLAYFEENEDFESVLELLSFLDDYNEYDPVYERYRGKALFEDDQVEEALEAYEVALNSLTRDDALLEEAAFTFLASNKKEKGINLLEELFKAYPERYDIEERLIDLKD</sequence>
<dbReference type="AlphaFoldDB" id="A0A3A9KSD5"/>
<dbReference type="SUPFAM" id="SSF48452">
    <property type="entry name" value="TPR-like"/>
    <property type="match status" value="2"/>
</dbReference>
<dbReference type="Pfam" id="PF13176">
    <property type="entry name" value="TPR_7"/>
    <property type="match status" value="1"/>
</dbReference>
<dbReference type="InterPro" id="IPR019734">
    <property type="entry name" value="TPR_rpt"/>
</dbReference>
<proteinExistence type="predicted"/>
<evidence type="ECO:0000256" key="2">
    <source>
        <dbReference type="ARBA" id="ARBA00022803"/>
    </source>
</evidence>
<dbReference type="PANTHER" id="PTHR45586:SF1">
    <property type="entry name" value="LIPOPOLYSACCHARIDE ASSEMBLY PROTEIN B"/>
    <property type="match status" value="1"/>
</dbReference>
<dbReference type="Gene3D" id="1.25.40.10">
    <property type="entry name" value="Tetratricopeptide repeat domain"/>
    <property type="match status" value="2"/>
</dbReference>
<dbReference type="PROSITE" id="PS50005">
    <property type="entry name" value="TPR"/>
    <property type="match status" value="3"/>
</dbReference>
<accession>A0A3A9KSD5</accession>
<evidence type="ECO:0000313" key="4">
    <source>
        <dbReference type="EMBL" id="RKL67576.1"/>
    </source>
</evidence>
<dbReference type="RefSeq" id="WP_110935260.1">
    <property type="nucleotide sequence ID" value="NZ_KZ614146.1"/>
</dbReference>
<feature type="repeat" description="TPR" evidence="3">
    <location>
        <begin position="276"/>
        <end position="309"/>
    </location>
</feature>
<comment type="caution">
    <text evidence="4">The sequence shown here is derived from an EMBL/GenBank/DDBJ whole genome shotgun (WGS) entry which is preliminary data.</text>
</comment>
<dbReference type="InterPro" id="IPR011990">
    <property type="entry name" value="TPR-like_helical_dom_sf"/>
</dbReference>
<dbReference type="Proteomes" id="UP000281498">
    <property type="component" value="Unassembled WGS sequence"/>
</dbReference>
<evidence type="ECO:0000313" key="5">
    <source>
        <dbReference type="Proteomes" id="UP000281498"/>
    </source>
</evidence>
<keyword evidence="2 3" id="KW-0802">TPR repeat</keyword>
<dbReference type="OrthoDB" id="2080803at2"/>
<protein>
    <submittedName>
        <fullName evidence="4">Uncharacterized protein</fullName>
    </submittedName>
</protein>
<dbReference type="Pfam" id="PF14559">
    <property type="entry name" value="TPR_19"/>
    <property type="match status" value="1"/>
</dbReference>
<feature type="repeat" description="TPR" evidence="3">
    <location>
        <begin position="208"/>
        <end position="241"/>
    </location>
</feature>
<dbReference type="EMBL" id="PDOE01000003">
    <property type="protein sequence ID" value="RKL67576.1"/>
    <property type="molecule type" value="Genomic_DNA"/>
</dbReference>
<evidence type="ECO:0000256" key="1">
    <source>
        <dbReference type="ARBA" id="ARBA00022737"/>
    </source>
</evidence>